<dbReference type="Proteomes" id="UP000012159">
    <property type="component" value="Unassembled WGS sequence"/>
</dbReference>
<name>M6VZ40_LEPBO</name>
<gene>
    <name evidence="1" type="ORF">LEP1GSC133_3648</name>
</gene>
<comment type="caution">
    <text evidence="1">The sequence shown here is derived from an EMBL/GenBank/DDBJ whole genome shotgun (WGS) entry which is preliminary data.</text>
</comment>
<reference evidence="1 2" key="1">
    <citation type="submission" date="2013-01" db="EMBL/GenBank/DDBJ databases">
        <authorList>
            <person name="Harkins D.M."/>
            <person name="Durkin A.S."/>
            <person name="Brinkac L.M."/>
            <person name="Haft D.H."/>
            <person name="Selengut J.D."/>
            <person name="Sanka R."/>
            <person name="DePew J."/>
            <person name="Purushe J."/>
            <person name="Picardeau M."/>
            <person name="Werts C."/>
            <person name="Goarant C."/>
            <person name="Vinetz J.M."/>
            <person name="Sutton G.G."/>
            <person name="Nierman W.C."/>
            <person name="Fouts D.E."/>
        </authorList>
    </citation>
    <scope>NUCLEOTIDE SEQUENCE [LARGE SCALE GENOMIC DNA]</scope>
    <source>
        <strain evidence="1 2">200901868</strain>
    </source>
</reference>
<accession>M6VZ40</accession>
<dbReference type="EMBL" id="AKWF02000088">
    <property type="protein sequence ID" value="EMO62065.1"/>
    <property type="molecule type" value="Genomic_DNA"/>
</dbReference>
<dbReference type="STRING" id="1192866.LEP1GSC133_3648"/>
<evidence type="ECO:0000313" key="2">
    <source>
        <dbReference type="Proteomes" id="UP000012159"/>
    </source>
</evidence>
<protein>
    <submittedName>
        <fullName evidence="1">Uncharacterized protein</fullName>
    </submittedName>
</protein>
<organism evidence="1 2">
    <name type="scientific">Leptospira borgpetersenii serovar Pomona str. 200901868</name>
    <dbReference type="NCBI Taxonomy" id="1192866"/>
    <lineage>
        <taxon>Bacteria</taxon>
        <taxon>Pseudomonadati</taxon>
        <taxon>Spirochaetota</taxon>
        <taxon>Spirochaetia</taxon>
        <taxon>Leptospirales</taxon>
        <taxon>Leptospiraceae</taxon>
        <taxon>Leptospira</taxon>
    </lineage>
</organism>
<proteinExistence type="predicted"/>
<evidence type="ECO:0000313" key="1">
    <source>
        <dbReference type="EMBL" id="EMO62065.1"/>
    </source>
</evidence>
<sequence>MQFTETKKQTALAKRTAFRRKAYCPPSSVVCPLNAEGIISGRITTMDVMTAY</sequence>
<dbReference type="AlphaFoldDB" id="M6VZ40"/>